<evidence type="ECO:0000313" key="5">
    <source>
        <dbReference type="Proteomes" id="UP001487740"/>
    </source>
</evidence>
<feature type="compositionally biased region" description="Polar residues" evidence="2">
    <location>
        <begin position="552"/>
        <end position="561"/>
    </location>
</feature>
<name>A0AAW0T5Z0_SCYPA</name>
<evidence type="ECO:0000256" key="3">
    <source>
        <dbReference type="SAM" id="Phobius"/>
    </source>
</evidence>
<feature type="compositionally biased region" description="Polar residues" evidence="2">
    <location>
        <begin position="458"/>
        <end position="471"/>
    </location>
</feature>
<evidence type="ECO:0000313" key="4">
    <source>
        <dbReference type="EMBL" id="KAK8381817.1"/>
    </source>
</evidence>
<feature type="transmembrane region" description="Helical" evidence="3">
    <location>
        <begin position="97"/>
        <end position="117"/>
    </location>
</feature>
<keyword evidence="1" id="KW-0193">Cuticle</keyword>
<protein>
    <submittedName>
        <fullName evidence="4">Uncharacterized protein</fullName>
    </submittedName>
</protein>
<proteinExistence type="predicted"/>
<comment type="caution">
    <text evidence="4">The sequence shown here is derived from an EMBL/GenBank/DDBJ whole genome shotgun (WGS) entry which is preliminary data.</text>
</comment>
<dbReference type="PANTHER" id="PTHR24216:SF65">
    <property type="entry name" value="PAXILLIN-LIKE PROTEIN 1"/>
    <property type="match status" value="1"/>
</dbReference>
<keyword evidence="3" id="KW-0472">Membrane</keyword>
<dbReference type="Proteomes" id="UP001487740">
    <property type="component" value="Unassembled WGS sequence"/>
</dbReference>
<feature type="compositionally biased region" description="Basic and acidic residues" evidence="2">
    <location>
        <begin position="264"/>
        <end position="274"/>
    </location>
</feature>
<dbReference type="PANTHER" id="PTHR24216">
    <property type="entry name" value="PAXILLIN-RELATED"/>
    <property type="match status" value="1"/>
</dbReference>
<dbReference type="InterPro" id="IPR000618">
    <property type="entry name" value="Insect_cuticle"/>
</dbReference>
<feature type="compositionally biased region" description="Basic and acidic residues" evidence="2">
    <location>
        <begin position="136"/>
        <end position="154"/>
    </location>
</feature>
<evidence type="ECO:0000256" key="1">
    <source>
        <dbReference type="PROSITE-ProRule" id="PRU00497"/>
    </source>
</evidence>
<feature type="region of interest" description="Disordered" evidence="2">
    <location>
        <begin position="113"/>
        <end position="157"/>
    </location>
</feature>
<feature type="compositionally biased region" description="Polar residues" evidence="2">
    <location>
        <begin position="707"/>
        <end position="731"/>
    </location>
</feature>
<keyword evidence="3" id="KW-1133">Transmembrane helix</keyword>
<dbReference type="GO" id="GO:0042302">
    <property type="term" value="F:structural constituent of cuticle"/>
    <property type="evidence" value="ECO:0007669"/>
    <property type="project" value="UniProtKB-UniRule"/>
</dbReference>
<dbReference type="PROSITE" id="PS51155">
    <property type="entry name" value="CHIT_BIND_RR_2"/>
    <property type="match status" value="1"/>
</dbReference>
<organism evidence="4 5">
    <name type="scientific">Scylla paramamosain</name>
    <name type="common">Mud crab</name>
    <dbReference type="NCBI Taxonomy" id="85552"/>
    <lineage>
        <taxon>Eukaryota</taxon>
        <taxon>Metazoa</taxon>
        <taxon>Ecdysozoa</taxon>
        <taxon>Arthropoda</taxon>
        <taxon>Crustacea</taxon>
        <taxon>Multicrustacea</taxon>
        <taxon>Malacostraca</taxon>
        <taxon>Eumalacostraca</taxon>
        <taxon>Eucarida</taxon>
        <taxon>Decapoda</taxon>
        <taxon>Pleocyemata</taxon>
        <taxon>Brachyura</taxon>
        <taxon>Eubrachyura</taxon>
        <taxon>Portunoidea</taxon>
        <taxon>Portunidae</taxon>
        <taxon>Portuninae</taxon>
        <taxon>Scylla</taxon>
    </lineage>
</organism>
<dbReference type="EMBL" id="JARAKH010000039">
    <property type="protein sequence ID" value="KAK8381817.1"/>
    <property type="molecule type" value="Genomic_DNA"/>
</dbReference>
<keyword evidence="5" id="KW-1185">Reference proteome</keyword>
<dbReference type="Pfam" id="PF00379">
    <property type="entry name" value="Chitin_bind_4"/>
    <property type="match status" value="1"/>
</dbReference>
<gene>
    <name evidence="4" type="ORF">O3P69_015084</name>
</gene>
<sequence length="746" mass="82142">MSGSRHLGGKSSRTFFRLILTFPLPHLRLLSVQGHLLAHHPLTLSAPRPVLLLALAVLSPPAPPHPAPSHPASPPPRRFYEERLTLTTDRRGRRRRWWWWAVVVAVAATVTGEGSSVGGRHSQAPYHAPSLSRPLKPLDHARPPDTETESHTSPKEVTPFHLLPRTWKYLIDSSFWKNLKGRLGVPLEDTYLNPGPIGDLLEHFKTEDTVRKEKRKRKEDEESLEHAGTQDTIRERKEKEEKGHSLEHTQTTHDKDSSPLLHSAIDHPLRKDAQGKVVSRRARAINARVASFTNLPAEHRGSLLDLPAEHKDSPPLIPFIPPNPHQPPQPPAPAPAPYQYHHHDHKTGVYVFGYGDGQQWRHEERGPKGQVRGGYGWRDERGKNHVTHFVADTSGYRVVPRNKQVWIFGPPTQPTAPSSPSATTTTTISDIADTTIATITLTSPSAASAQGEEEQDDSLNTVEPQSPSSVPTGRPAIAYPLPPRPTSWLKPSNTTKKPNRVITRPFRPVNPSPTRYRPPRPLRPLLDLLGLPRLRPRPRPKPYPGYTIRVNGPSSAENSIPTPIRGPHSTPTGTRRAGSHSRPNATPPSPTPGLAGPWRAGRPLPQTFSGEASVPQRPPFGQYPTDYTLLEDLDDYEYALLGHEPHGGSSNTLEGGDNMNIPEGSGDMDTLDGSGDSYDSEVSGETDMLPISPENETALATTLGVRGNQQESHTTWSSSPAEENDSTTLSPSRILHPHPLGNANPK</sequence>
<accession>A0AAW0T5Z0</accession>
<evidence type="ECO:0000256" key="2">
    <source>
        <dbReference type="SAM" id="MobiDB-lite"/>
    </source>
</evidence>
<dbReference type="AlphaFoldDB" id="A0AAW0T5Z0"/>
<feature type="compositionally biased region" description="Low complexity" evidence="2">
    <location>
        <begin position="523"/>
        <end position="533"/>
    </location>
</feature>
<feature type="region of interest" description="Disordered" evidence="2">
    <location>
        <begin position="443"/>
        <end position="626"/>
    </location>
</feature>
<keyword evidence="3" id="KW-0812">Transmembrane</keyword>
<reference evidence="4 5" key="1">
    <citation type="submission" date="2023-03" db="EMBL/GenBank/DDBJ databases">
        <title>High-quality genome of Scylla paramamosain provides insights in environmental adaptation.</title>
        <authorList>
            <person name="Zhang L."/>
        </authorList>
    </citation>
    <scope>NUCLEOTIDE SEQUENCE [LARGE SCALE GENOMIC DNA]</scope>
    <source>
        <strain evidence="4">LZ_2023a</strain>
        <tissue evidence="4">Muscle</tissue>
    </source>
</reference>
<feature type="region of interest" description="Disordered" evidence="2">
    <location>
        <begin position="641"/>
        <end position="746"/>
    </location>
</feature>
<feature type="region of interest" description="Disordered" evidence="2">
    <location>
        <begin position="209"/>
        <end position="277"/>
    </location>
</feature>
<feature type="compositionally biased region" description="Basic and acidic residues" evidence="2">
    <location>
        <begin position="232"/>
        <end position="257"/>
    </location>
</feature>